<keyword evidence="3 7" id="KW-0812">Transmembrane</keyword>
<gene>
    <name evidence="9" type="ORF">CSKR_112263</name>
</gene>
<dbReference type="FunCoup" id="A0A3R7CGL7">
    <property type="interactions" value="1259"/>
</dbReference>
<evidence type="ECO:0000256" key="3">
    <source>
        <dbReference type="ARBA" id="ARBA00022692"/>
    </source>
</evidence>
<proteinExistence type="inferred from homology"/>
<comment type="catalytic activity">
    <reaction evidence="7">
        <text>L-cysteinyl-[protein] + hexadecanoyl-CoA = S-hexadecanoyl-L-cysteinyl-[protein] + CoA</text>
        <dbReference type="Rhea" id="RHEA:36683"/>
        <dbReference type="Rhea" id="RHEA-COMP:10131"/>
        <dbReference type="Rhea" id="RHEA-COMP:11032"/>
        <dbReference type="ChEBI" id="CHEBI:29950"/>
        <dbReference type="ChEBI" id="CHEBI:57287"/>
        <dbReference type="ChEBI" id="CHEBI:57379"/>
        <dbReference type="ChEBI" id="CHEBI:74151"/>
        <dbReference type="EC" id="2.3.1.225"/>
    </reaction>
</comment>
<evidence type="ECO:0000256" key="5">
    <source>
        <dbReference type="ARBA" id="ARBA00023136"/>
    </source>
</evidence>
<evidence type="ECO:0000256" key="7">
    <source>
        <dbReference type="RuleBase" id="RU079119"/>
    </source>
</evidence>
<feature type="transmembrane region" description="Helical" evidence="7">
    <location>
        <begin position="60"/>
        <end position="78"/>
    </location>
</feature>
<dbReference type="OrthoDB" id="331948at2759"/>
<dbReference type="AlphaFoldDB" id="A0A3R7CGL7"/>
<feature type="domain" description="Palmitoyltransferase DHHC" evidence="8">
    <location>
        <begin position="105"/>
        <end position="239"/>
    </location>
</feature>
<dbReference type="EC" id="2.3.1.225" evidence="7"/>
<dbReference type="InterPro" id="IPR001594">
    <property type="entry name" value="Palmitoyltrfase_DHHC"/>
</dbReference>
<dbReference type="InterPro" id="IPR039859">
    <property type="entry name" value="PFA4/ZDH16/20/ERF2-like"/>
</dbReference>
<keyword evidence="10" id="KW-1185">Reference proteome</keyword>
<feature type="transmembrane region" description="Helical" evidence="7">
    <location>
        <begin position="28"/>
        <end position="48"/>
    </location>
</feature>
<accession>A0A3R7CGL7</accession>
<dbReference type="STRING" id="79923.A0A3R7CGL7"/>
<comment type="caution">
    <text evidence="9">The sequence shown here is derived from an EMBL/GenBank/DDBJ whole genome shotgun (WGS) entry which is preliminary data.</text>
</comment>
<dbReference type="PROSITE" id="PS50216">
    <property type="entry name" value="DHHC"/>
    <property type="match status" value="1"/>
</dbReference>
<evidence type="ECO:0000256" key="2">
    <source>
        <dbReference type="ARBA" id="ARBA00022679"/>
    </source>
</evidence>
<evidence type="ECO:0000256" key="1">
    <source>
        <dbReference type="ARBA" id="ARBA00004141"/>
    </source>
</evidence>
<organism evidence="9 10">
    <name type="scientific">Clonorchis sinensis</name>
    <name type="common">Chinese liver fluke</name>
    <dbReference type="NCBI Taxonomy" id="79923"/>
    <lineage>
        <taxon>Eukaryota</taxon>
        <taxon>Metazoa</taxon>
        <taxon>Spiralia</taxon>
        <taxon>Lophotrochozoa</taxon>
        <taxon>Platyhelminthes</taxon>
        <taxon>Trematoda</taxon>
        <taxon>Digenea</taxon>
        <taxon>Opisthorchiida</taxon>
        <taxon>Opisthorchiata</taxon>
        <taxon>Opisthorchiidae</taxon>
        <taxon>Clonorchis</taxon>
    </lineage>
</organism>
<feature type="transmembrane region" description="Helical" evidence="7">
    <location>
        <begin position="201"/>
        <end position="224"/>
    </location>
</feature>
<sequence length="416" mass="47944">MPSDGEIAAVPSINDSICRDNRQRFRRLFHWGPIIALFIIFYVAFFALRCSIYLSPPTQSLPGCFQFTFISFMLYRILHSYFNATFLGPGFVPLAWKPSDANAEGKLQFCQNCKGFKPPRSHHCRSCRRCVFKMDHHCPWINTCCGHLNHGHFIWFLLSVPVGCTTSAIVLGRHVYTMWFDLPYLFVRSQFTSLIQIFTEMFLVMFAFGLAVGVTLAVGGLGLYQLYYIQKNQTGIESWIVAKANHWRKEAGLQPFQYPYDLGRWNNLAQVITWSGDAVGDGVKWPLRVGCSEYDLTLEQIHQKQRKKLCVREFRVHRAYNGRYCPCWQMGCRVALDTPYPDEPRLQAEEGAIIHVTRSTRHWLYGQLEPIRRENGYFHGSDSSNDARGWIPRVCVSEVKPAGNTIDLKCNRLKID</sequence>
<keyword evidence="2 7" id="KW-0808">Transferase</keyword>
<dbReference type="EMBL" id="NIRI02000056">
    <property type="protein sequence ID" value="KAG5442800.1"/>
    <property type="molecule type" value="Genomic_DNA"/>
</dbReference>
<evidence type="ECO:0000259" key="8">
    <source>
        <dbReference type="Pfam" id="PF01529"/>
    </source>
</evidence>
<dbReference type="GO" id="GO:0016020">
    <property type="term" value="C:membrane"/>
    <property type="evidence" value="ECO:0007669"/>
    <property type="project" value="UniProtKB-SubCell"/>
</dbReference>
<keyword evidence="6 7" id="KW-0012">Acyltransferase</keyword>
<evidence type="ECO:0000313" key="10">
    <source>
        <dbReference type="Proteomes" id="UP000286415"/>
    </source>
</evidence>
<comment type="similarity">
    <text evidence="7">Belongs to the DHHC palmitoyltransferase family.</text>
</comment>
<protein>
    <recommendedName>
        <fullName evidence="7">Palmitoyltransferase</fullName>
        <ecNumber evidence="7">2.3.1.225</ecNumber>
    </recommendedName>
</protein>
<keyword evidence="4 7" id="KW-1133">Transmembrane helix</keyword>
<evidence type="ECO:0000313" key="9">
    <source>
        <dbReference type="EMBL" id="KAG5442800.1"/>
    </source>
</evidence>
<dbReference type="InParanoid" id="A0A3R7CGL7"/>
<comment type="subcellular location">
    <subcellularLocation>
        <location evidence="1">Membrane</location>
        <topology evidence="1">Multi-pass membrane protein</topology>
    </subcellularLocation>
</comment>
<dbReference type="Proteomes" id="UP000286415">
    <property type="component" value="Unassembled WGS sequence"/>
</dbReference>
<dbReference type="PANTHER" id="PTHR12246">
    <property type="entry name" value="PALMITOYLTRANSFERASE ZDHHC16"/>
    <property type="match status" value="1"/>
</dbReference>
<name>A0A3R7CGL7_CLOSI</name>
<feature type="transmembrane region" description="Helical" evidence="7">
    <location>
        <begin position="153"/>
        <end position="176"/>
    </location>
</feature>
<dbReference type="Pfam" id="PF01529">
    <property type="entry name" value="DHHC"/>
    <property type="match status" value="1"/>
</dbReference>
<reference evidence="9 10" key="1">
    <citation type="journal article" date="2018" name="Biotechnol. Adv.">
        <title>Improved genomic resources and new bioinformatic workflow for the carcinogenic parasite Clonorchis sinensis: Biotechnological implications.</title>
        <authorList>
            <person name="Wang D."/>
            <person name="Korhonen P.K."/>
            <person name="Gasser R.B."/>
            <person name="Young N.D."/>
        </authorList>
    </citation>
    <scope>NUCLEOTIDE SEQUENCE [LARGE SCALE GENOMIC DNA]</scope>
    <source>
        <strain evidence="9">Cs-k2</strain>
    </source>
</reference>
<comment type="domain">
    <text evidence="7">The DHHC domain is required for palmitoyltransferase activity.</text>
</comment>
<evidence type="ECO:0000256" key="4">
    <source>
        <dbReference type="ARBA" id="ARBA00022989"/>
    </source>
</evidence>
<dbReference type="GO" id="GO:0019706">
    <property type="term" value="F:protein-cysteine S-palmitoyltransferase activity"/>
    <property type="evidence" value="ECO:0007669"/>
    <property type="project" value="UniProtKB-EC"/>
</dbReference>
<evidence type="ECO:0000256" key="6">
    <source>
        <dbReference type="ARBA" id="ARBA00023315"/>
    </source>
</evidence>
<reference evidence="9 10" key="2">
    <citation type="journal article" date="2021" name="Genomics">
        <title>High-quality reference genome for Clonorchis sinensis.</title>
        <authorList>
            <person name="Young N.D."/>
            <person name="Stroehlein A.J."/>
            <person name="Kinkar L."/>
            <person name="Wang T."/>
            <person name="Sohn W.M."/>
            <person name="Chang B.C.H."/>
            <person name="Kaur P."/>
            <person name="Weisz D."/>
            <person name="Dudchenko O."/>
            <person name="Aiden E.L."/>
            <person name="Korhonen P.K."/>
            <person name="Gasser R.B."/>
        </authorList>
    </citation>
    <scope>NUCLEOTIDE SEQUENCE [LARGE SCALE GENOMIC DNA]</scope>
    <source>
        <strain evidence="9">Cs-k2</strain>
    </source>
</reference>
<keyword evidence="5 7" id="KW-0472">Membrane</keyword>